<name>A0A6N3FLL7_9FIRM</name>
<dbReference type="EMBL" id="JAJBMB010000001">
    <property type="protein sequence ID" value="MCB5444961.1"/>
    <property type="molecule type" value="Genomic_DNA"/>
</dbReference>
<evidence type="ECO:0000313" key="2">
    <source>
        <dbReference type="EMBL" id="VYU53002.1"/>
    </source>
</evidence>
<reference evidence="1 3" key="2">
    <citation type="submission" date="2021-10" db="EMBL/GenBank/DDBJ databases">
        <title>Collection of gut derived symbiotic bacterial strains cultured from healthy donors.</title>
        <authorList>
            <person name="Lin H."/>
            <person name="Littmann E."/>
            <person name="Claire K."/>
            <person name="Pamer E."/>
        </authorList>
    </citation>
    <scope>NUCLEOTIDE SEQUENCE [LARGE SCALE GENOMIC DNA]</scope>
    <source>
        <strain evidence="1 3">MSK.17.68</strain>
    </source>
</reference>
<dbReference type="AlphaFoldDB" id="A0A6N3FLL7"/>
<dbReference type="GeneID" id="89564927"/>
<evidence type="ECO:0000313" key="3">
    <source>
        <dbReference type="Proteomes" id="UP001299409"/>
    </source>
</evidence>
<protein>
    <submittedName>
        <fullName evidence="2">Uncharacterized protein</fullName>
    </submittedName>
</protein>
<gene>
    <name evidence="2" type="ORF">IBLFYP30_00468</name>
    <name evidence="1" type="ORF">LIP50_01955</name>
</gene>
<reference evidence="2" key="1">
    <citation type="submission" date="2019-11" db="EMBL/GenBank/DDBJ databases">
        <authorList>
            <person name="Feng L."/>
        </authorList>
    </citation>
    <scope>NUCLEOTIDE SEQUENCE</scope>
    <source>
        <strain evidence="2">IbartlettiiLFYP30</strain>
    </source>
</reference>
<organism evidence="2">
    <name type="scientific">Intestinibacter bartlettii</name>
    <dbReference type="NCBI Taxonomy" id="261299"/>
    <lineage>
        <taxon>Bacteria</taxon>
        <taxon>Bacillati</taxon>
        <taxon>Bacillota</taxon>
        <taxon>Clostridia</taxon>
        <taxon>Peptostreptococcales</taxon>
        <taxon>Peptostreptococcaceae</taxon>
        <taxon>Intestinibacter</taxon>
    </lineage>
</organism>
<proteinExistence type="predicted"/>
<sequence length="83" mass="9696">MLNRTLVINIHTFTGEYINLNLPVEFVKRLIDNNCFDFFYYKEDAIDCDKLLKLVNNAFNYDLTGYIGEITTADNNHIELSIN</sequence>
<keyword evidence="3" id="KW-1185">Reference proteome</keyword>
<dbReference type="RefSeq" id="WP_022072329.1">
    <property type="nucleotide sequence ID" value="NZ_BAABXU010000001.1"/>
</dbReference>
<evidence type="ECO:0000313" key="1">
    <source>
        <dbReference type="EMBL" id="MCB5444961.1"/>
    </source>
</evidence>
<accession>A0A6N3FLL7</accession>
<dbReference type="EMBL" id="CACRUE010000045">
    <property type="protein sequence ID" value="VYU53002.1"/>
    <property type="molecule type" value="Genomic_DNA"/>
</dbReference>
<dbReference type="Proteomes" id="UP001299409">
    <property type="component" value="Unassembled WGS sequence"/>
</dbReference>